<dbReference type="STRING" id="573508.A0A1E3B5C1"/>
<comment type="caution">
    <text evidence="2">The sequence shown here is derived from an EMBL/GenBank/DDBJ whole genome shotgun (WGS) entry which is preliminary data.</text>
</comment>
<keyword evidence="3" id="KW-1185">Reference proteome</keyword>
<name>A0A1E3B5C1_ASPCR</name>
<evidence type="ECO:0000259" key="1">
    <source>
        <dbReference type="Pfam" id="PF13391"/>
    </source>
</evidence>
<organism evidence="2 3">
    <name type="scientific">Aspergillus cristatus</name>
    <name type="common">Chinese Fuzhuan brick tea-fermentation fungus</name>
    <name type="synonym">Eurotium cristatum</name>
    <dbReference type="NCBI Taxonomy" id="573508"/>
    <lineage>
        <taxon>Eukaryota</taxon>
        <taxon>Fungi</taxon>
        <taxon>Dikarya</taxon>
        <taxon>Ascomycota</taxon>
        <taxon>Pezizomycotina</taxon>
        <taxon>Eurotiomycetes</taxon>
        <taxon>Eurotiomycetidae</taxon>
        <taxon>Eurotiales</taxon>
        <taxon>Aspergillaceae</taxon>
        <taxon>Aspergillus</taxon>
        <taxon>Aspergillus subgen. Aspergillus</taxon>
    </lineage>
</organism>
<dbReference type="VEuPathDB" id="FungiDB:SI65_08548"/>
<dbReference type="EMBL" id="JXNT01000013">
    <property type="protein sequence ID" value="ODM16114.1"/>
    <property type="molecule type" value="Genomic_DNA"/>
</dbReference>
<sequence>MVTPGDYDIVSQKKIVITTGKWFYRLLSYSNSNQEDPFRDGVRNRDGKCVVSGRGGKLARSGVWTSLEAAHIFPLELQNTWNELGYSSISNINSAQNGLLLKRDLHAAFNQYLFSINPDIISFAPDEDDIDGRVLDPVCWDPANPDHVSDECLRWHYRQSILAKMRGVGEPILDVDFPPVMDQPSNKPRLEIRSL</sequence>
<protein>
    <recommendedName>
        <fullName evidence="1">HNH nuclease domain-containing protein</fullName>
    </recommendedName>
</protein>
<dbReference type="AlphaFoldDB" id="A0A1E3B5C1"/>
<evidence type="ECO:0000313" key="3">
    <source>
        <dbReference type="Proteomes" id="UP000094569"/>
    </source>
</evidence>
<reference evidence="2 3" key="1">
    <citation type="journal article" date="2016" name="BMC Genomics">
        <title>Comparative genomic and transcriptomic analyses of the Fuzhuan brick tea-fermentation fungus Aspergillus cristatus.</title>
        <authorList>
            <person name="Ge Y."/>
            <person name="Wang Y."/>
            <person name="Liu Y."/>
            <person name="Tan Y."/>
            <person name="Ren X."/>
            <person name="Zhang X."/>
            <person name="Hyde K.D."/>
            <person name="Liu Y."/>
            <person name="Liu Z."/>
        </authorList>
    </citation>
    <scope>NUCLEOTIDE SEQUENCE [LARGE SCALE GENOMIC DNA]</scope>
    <source>
        <strain evidence="2 3">GZAAS20.1005</strain>
    </source>
</reference>
<proteinExistence type="predicted"/>
<accession>A0A1E3B5C1</accession>
<dbReference type="OrthoDB" id="2142759at2759"/>
<feature type="domain" description="HNH nuclease" evidence="1">
    <location>
        <begin position="49"/>
        <end position="117"/>
    </location>
</feature>
<dbReference type="Proteomes" id="UP000094569">
    <property type="component" value="Unassembled WGS sequence"/>
</dbReference>
<dbReference type="Pfam" id="PF13391">
    <property type="entry name" value="HNH_2"/>
    <property type="match status" value="1"/>
</dbReference>
<evidence type="ECO:0000313" key="2">
    <source>
        <dbReference type="EMBL" id="ODM16114.1"/>
    </source>
</evidence>
<gene>
    <name evidence="2" type="ORF">SI65_08548</name>
</gene>
<dbReference type="InterPro" id="IPR003615">
    <property type="entry name" value="HNH_nuc"/>
</dbReference>